<dbReference type="InterPro" id="IPR042094">
    <property type="entry name" value="T2SS_GspF_sf"/>
</dbReference>
<evidence type="ECO:0000256" key="12">
    <source>
        <dbReference type="SAM" id="Phobius"/>
    </source>
</evidence>
<evidence type="ECO:0000313" key="15">
    <source>
        <dbReference type="Proteomes" id="UP000001732"/>
    </source>
</evidence>
<evidence type="ECO:0000256" key="10">
    <source>
        <dbReference type="RuleBase" id="RU003923"/>
    </source>
</evidence>
<dbReference type="Pfam" id="PF00482">
    <property type="entry name" value="T2SSF"/>
    <property type="match status" value="2"/>
</dbReference>
<organism evidence="14 15">
    <name type="scientific">Coprothermobacter proteolyticus (strain ATCC 35245 / DSM 5265 / OCM 4 / BT)</name>
    <dbReference type="NCBI Taxonomy" id="309798"/>
    <lineage>
        <taxon>Bacteria</taxon>
        <taxon>Pseudomonadati</taxon>
        <taxon>Coprothermobacterota</taxon>
        <taxon>Coprothermobacteria</taxon>
        <taxon>Coprothermobacterales</taxon>
        <taxon>Coprothermobacteraceae</taxon>
        <taxon>Coprothermobacter</taxon>
    </lineage>
</organism>
<feature type="region of interest" description="Disordered" evidence="11">
    <location>
        <begin position="1"/>
        <end position="28"/>
    </location>
</feature>
<evidence type="ECO:0000256" key="3">
    <source>
        <dbReference type="ARBA" id="ARBA00005745"/>
    </source>
</evidence>
<dbReference type="STRING" id="309798.COPRO5265_1053"/>
<evidence type="ECO:0000313" key="14">
    <source>
        <dbReference type="EMBL" id="ACI17004.1"/>
    </source>
</evidence>
<keyword evidence="6 10" id="KW-0812">Transmembrane</keyword>
<reference evidence="15" key="1">
    <citation type="submission" date="2008-08" db="EMBL/GenBank/DDBJ databases">
        <title>The complete genome sequence of Coprothermobacter proteolyticus strain ATCC 5245 / DSM 5265 / BT.</title>
        <authorList>
            <person name="Dodson R.J."/>
            <person name="Durkin A.S."/>
            <person name="Wu M."/>
            <person name="Eisen J."/>
            <person name="Sutton G."/>
        </authorList>
    </citation>
    <scope>NUCLEOTIDE SEQUENCE [LARGE SCALE GENOMIC DNA]</scope>
    <source>
        <strain evidence="15">ATCC 35245 / DSM 5265 / OCM 4 / BT</strain>
    </source>
</reference>
<feature type="transmembrane region" description="Helical" evidence="12">
    <location>
        <begin position="391"/>
        <end position="411"/>
    </location>
</feature>
<reference evidence="14 15" key="2">
    <citation type="journal article" date="2014" name="Genome Announc.">
        <title>Complete Genome Sequence of Coprothermobacter proteolyticus DSM 5265.</title>
        <authorList>
            <person name="Alexiev A."/>
            <person name="Coil D.A."/>
            <person name="Badger J.H."/>
            <person name="Enticknap J."/>
            <person name="Ward N."/>
            <person name="Robb F.T."/>
            <person name="Eisen J.A."/>
        </authorList>
    </citation>
    <scope>NUCLEOTIDE SEQUENCE [LARGE SCALE GENOMIC DNA]</scope>
    <source>
        <strain evidence="15">ATCC 35245 / DSM 5265 / OCM 4 / BT</strain>
    </source>
</reference>
<dbReference type="GO" id="GO:0009306">
    <property type="term" value="P:protein secretion"/>
    <property type="evidence" value="ECO:0007669"/>
    <property type="project" value="InterPro"/>
</dbReference>
<dbReference type="KEGG" id="cpo:COPRO5265_1053"/>
<feature type="compositionally biased region" description="Low complexity" evidence="11">
    <location>
        <begin position="13"/>
        <end position="28"/>
    </location>
</feature>
<evidence type="ECO:0000259" key="13">
    <source>
        <dbReference type="Pfam" id="PF00482"/>
    </source>
</evidence>
<dbReference type="GO" id="GO:0005886">
    <property type="term" value="C:plasma membrane"/>
    <property type="evidence" value="ECO:0007669"/>
    <property type="project" value="UniProtKB-SubCell"/>
</dbReference>
<dbReference type="InterPro" id="IPR018076">
    <property type="entry name" value="T2SS_GspF_dom"/>
</dbReference>
<evidence type="ECO:0000256" key="8">
    <source>
        <dbReference type="ARBA" id="ARBA00023136"/>
    </source>
</evidence>
<dbReference type="PANTHER" id="PTHR30012:SF0">
    <property type="entry name" value="TYPE II SECRETION SYSTEM PROTEIN F-RELATED"/>
    <property type="match status" value="1"/>
</dbReference>
<evidence type="ECO:0000256" key="7">
    <source>
        <dbReference type="ARBA" id="ARBA00022989"/>
    </source>
</evidence>
<accession>B5Y9C4</accession>
<evidence type="ECO:0000256" key="4">
    <source>
        <dbReference type="ARBA" id="ARBA00022448"/>
    </source>
</evidence>
<feature type="transmembrane region" description="Helical" evidence="12">
    <location>
        <begin position="238"/>
        <end position="257"/>
    </location>
</feature>
<feature type="transmembrane region" description="Helical" evidence="12">
    <location>
        <begin position="184"/>
        <end position="207"/>
    </location>
</feature>
<dbReference type="eggNOG" id="COG1459">
    <property type="taxonomic scope" value="Bacteria"/>
</dbReference>
<dbReference type="Gene3D" id="1.20.81.30">
    <property type="entry name" value="Type II secretion system (T2SS), domain F"/>
    <property type="match status" value="2"/>
</dbReference>
<dbReference type="PRINTS" id="PR00812">
    <property type="entry name" value="BCTERIALGSPF"/>
</dbReference>
<keyword evidence="5" id="KW-1003">Cell membrane</keyword>
<dbReference type="AlphaFoldDB" id="B5Y9C4"/>
<dbReference type="PROSITE" id="PS00874">
    <property type="entry name" value="T2SP_F"/>
    <property type="match status" value="1"/>
</dbReference>
<evidence type="ECO:0000256" key="2">
    <source>
        <dbReference type="ARBA" id="ARBA00004651"/>
    </source>
</evidence>
<dbReference type="RefSeq" id="WP_012543656.1">
    <property type="nucleotide sequence ID" value="NC_011295.1"/>
</dbReference>
<evidence type="ECO:0000256" key="1">
    <source>
        <dbReference type="ARBA" id="ARBA00002684"/>
    </source>
</evidence>
<sequence length="421" mass="46324">MAEESSNKKRAKASSSTTAAAAKQQQRQRSYRYIIIKGDRSVQGSVMAATLEEAKEKASKKGLVLEVTESPPGRCPKMSERDMYFFAFNLANFIESGFNMVEALTVVKERSANKKVSKVIDHLIFYINRGVSVSGAMQLTGAFSPLFVNLVRSGETSGTLPLALKDLSDFYKTMLGLRSKITNAVLYPIIISVAAVGAIIVYMLFVLPTLGGLYDMMGAQLPAPTRIVMGIADFIKNYWIWLIVGIIGGLALIRFLVTNVTPVKRVYEHIKFTIPVVNKVAITPEYLRLSKTLRSAYVNGLPVVDVLNLTMGVMSHQIYKDKIKSARDMVIAGMPLHEAFKVNGFDSLLWRSIALGEESGRLEESLTRYIGVVEDEFNAYLGTLTAAVEPFALIFVGVVVGFIVVSLYLPMFDMVPTLLGS</sequence>
<dbReference type="HOGENOM" id="CLU_035032_2_1_9"/>
<keyword evidence="4 10" id="KW-0813">Transport</keyword>
<evidence type="ECO:0000256" key="11">
    <source>
        <dbReference type="SAM" id="MobiDB-lite"/>
    </source>
</evidence>
<dbReference type="Proteomes" id="UP000001732">
    <property type="component" value="Chromosome"/>
</dbReference>
<dbReference type="InterPro" id="IPR001992">
    <property type="entry name" value="T2SS_GspF/T4SS_PilC_CS"/>
</dbReference>
<evidence type="ECO:0000256" key="5">
    <source>
        <dbReference type="ARBA" id="ARBA00022475"/>
    </source>
</evidence>
<gene>
    <name evidence="14" type="ordered locus">COPRO5265_1053</name>
</gene>
<comment type="similarity">
    <text evidence="3 10">Belongs to the GSP F family.</text>
</comment>
<evidence type="ECO:0000256" key="6">
    <source>
        <dbReference type="ARBA" id="ARBA00022692"/>
    </source>
</evidence>
<name>B5Y9C4_COPPD</name>
<protein>
    <recommendedName>
        <fullName evidence="9">General secretion pathway protein F</fullName>
    </recommendedName>
</protein>
<comment type="subcellular location">
    <subcellularLocation>
        <location evidence="2 10">Cell membrane</location>
        <topology evidence="2 10">Multi-pass membrane protein</topology>
    </subcellularLocation>
</comment>
<dbReference type="InterPro" id="IPR003004">
    <property type="entry name" value="GspF/PilC"/>
</dbReference>
<comment type="function">
    <text evidence="1">Component of the type II secretion system inner membrane complex required for the energy-dependent secretion of extracellular factors such as proteases and toxins from the periplasm.</text>
</comment>
<keyword evidence="15" id="KW-1185">Reference proteome</keyword>
<evidence type="ECO:0000256" key="9">
    <source>
        <dbReference type="ARBA" id="ARBA00030750"/>
    </source>
</evidence>
<keyword evidence="8 12" id="KW-0472">Membrane</keyword>
<dbReference type="EMBL" id="CP001145">
    <property type="protein sequence ID" value="ACI17004.1"/>
    <property type="molecule type" value="Genomic_DNA"/>
</dbReference>
<proteinExistence type="inferred from homology"/>
<feature type="domain" description="Type II secretion system protein GspF" evidence="13">
    <location>
        <begin position="292"/>
        <end position="410"/>
    </location>
</feature>
<dbReference type="PANTHER" id="PTHR30012">
    <property type="entry name" value="GENERAL SECRETION PATHWAY PROTEIN"/>
    <property type="match status" value="1"/>
</dbReference>
<feature type="domain" description="Type II secretion system protein GspF" evidence="13">
    <location>
        <begin position="86"/>
        <end position="208"/>
    </location>
</feature>
<keyword evidence="7 12" id="KW-1133">Transmembrane helix</keyword>